<organism evidence="14">
    <name type="scientific">Absidia glauca</name>
    <name type="common">Pin mould</name>
    <dbReference type="NCBI Taxonomy" id="4829"/>
    <lineage>
        <taxon>Eukaryota</taxon>
        <taxon>Fungi</taxon>
        <taxon>Fungi incertae sedis</taxon>
        <taxon>Mucoromycota</taxon>
        <taxon>Mucoromycotina</taxon>
        <taxon>Mucoromycetes</taxon>
        <taxon>Mucorales</taxon>
        <taxon>Cunninghamellaceae</taxon>
        <taxon>Absidia</taxon>
    </lineage>
</organism>
<keyword evidence="7 11" id="KW-0863">Zinc-finger</keyword>
<evidence type="ECO:0000256" key="10">
    <source>
        <dbReference type="ARBA" id="ARBA00023136"/>
    </source>
</evidence>
<name>A0A168NNQ0_ABSGL</name>
<comment type="catalytic activity">
    <reaction evidence="1">
        <text>S-ubiquitinyl-[E2 ubiquitin-conjugating enzyme]-L-cysteine + [acceptor protein]-L-lysine = [E2 ubiquitin-conjugating enzyme]-L-cysteine + N(6)-ubiquitinyl-[acceptor protein]-L-lysine.</text>
        <dbReference type="EC" id="2.3.2.27"/>
    </reaction>
</comment>
<evidence type="ECO:0000313" key="15">
    <source>
        <dbReference type="Proteomes" id="UP000078561"/>
    </source>
</evidence>
<gene>
    <name evidence="14" type="primary">ABSGL_06640.1 scaffold 8661</name>
</gene>
<dbReference type="InterPro" id="IPR018957">
    <property type="entry name" value="Znf_C3HC4_RING-type"/>
</dbReference>
<dbReference type="Proteomes" id="UP000078561">
    <property type="component" value="Unassembled WGS sequence"/>
</dbReference>
<dbReference type="GO" id="GO:0061630">
    <property type="term" value="F:ubiquitin protein ligase activity"/>
    <property type="evidence" value="ECO:0007669"/>
    <property type="project" value="UniProtKB-EC"/>
</dbReference>
<dbReference type="SUPFAM" id="SSF57850">
    <property type="entry name" value="RING/U-box"/>
    <property type="match status" value="1"/>
</dbReference>
<dbReference type="GO" id="GO:0016567">
    <property type="term" value="P:protein ubiquitination"/>
    <property type="evidence" value="ECO:0007669"/>
    <property type="project" value="UniProtKB-UniPathway"/>
</dbReference>
<evidence type="ECO:0000256" key="8">
    <source>
        <dbReference type="ARBA" id="ARBA00022786"/>
    </source>
</evidence>
<dbReference type="SMART" id="SM00184">
    <property type="entry name" value="RING"/>
    <property type="match status" value="1"/>
</dbReference>
<reference evidence="14" key="1">
    <citation type="submission" date="2016-04" db="EMBL/GenBank/DDBJ databases">
        <authorList>
            <person name="Evans L.H."/>
            <person name="Alamgir A."/>
            <person name="Owens N."/>
            <person name="Weber N.D."/>
            <person name="Virtaneva K."/>
            <person name="Barbian K."/>
            <person name="Babar A."/>
            <person name="Rosenke K."/>
        </authorList>
    </citation>
    <scope>NUCLEOTIDE SEQUENCE [LARGE SCALE GENOMIC DNA]</scope>
    <source>
        <strain evidence="14">CBS 101.48</strain>
    </source>
</reference>
<feature type="region of interest" description="Disordered" evidence="12">
    <location>
        <begin position="136"/>
        <end position="164"/>
    </location>
</feature>
<dbReference type="InterPro" id="IPR045103">
    <property type="entry name" value="RNF5/RNF185-like"/>
</dbReference>
<dbReference type="EC" id="2.3.2.27" evidence="4"/>
<dbReference type="InParanoid" id="A0A168NNQ0"/>
<keyword evidence="10" id="KW-0472">Membrane</keyword>
<dbReference type="AlphaFoldDB" id="A0A168NNQ0"/>
<keyword evidence="15" id="KW-1185">Reference proteome</keyword>
<dbReference type="InterPro" id="IPR017907">
    <property type="entry name" value="Znf_RING_CS"/>
</dbReference>
<dbReference type="STRING" id="4829.A0A168NNQ0"/>
<dbReference type="GO" id="GO:0005783">
    <property type="term" value="C:endoplasmic reticulum"/>
    <property type="evidence" value="ECO:0007669"/>
    <property type="project" value="InterPro"/>
</dbReference>
<evidence type="ECO:0000256" key="7">
    <source>
        <dbReference type="ARBA" id="ARBA00022771"/>
    </source>
</evidence>
<dbReference type="UniPathway" id="UPA00143"/>
<protein>
    <recommendedName>
        <fullName evidence="4">RING-type E3 ubiquitin transferase</fullName>
        <ecNumber evidence="4">2.3.2.27</ecNumber>
    </recommendedName>
</protein>
<dbReference type="PROSITE" id="PS00518">
    <property type="entry name" value="ZF_RING_1"/>
    <property type="match status" value="1"/>
</dbReference>
<dbReference type="InterPro" id="IPR001841">
    <property type="entry name" value="Znf_RING"/>
</dbReference>
<evidence type="ECO:0000256" key="5">
    <source>
        <dbReference type="ARBA" id="ARBA00022679"/>
    </source>
</evidence>
<dbReference type="EMBL" id="LT553497">
    <property type="protein sequence ID" value="SAM00904.1"/>
    <property type="molecule type" value="Genomic_DNA"/>
</dbReference>
<keyword evidence="5" id="KW-0808">Transferase</keyword>
<evidence type="ECO:0000313" key="14">
    <source>
        <dbReference type="EMBL" id="SAM00904.1"/>
    </source>
</evidence>
<keyword evidence="8" id="KW-0833">Ubl conjugation pathway</keyword>
<dbReference type="Gene3D" id="3.30.40.10">
    <property type="entry name" value="Zinc/RING finger domain, C3HC4 (zinc finger)"/>
    <property type="match status" value="1"/>
</dbReference>
<comment type="pathway">
    <text evidence="3">Protein modification; protein ubiquitination.</text>
</comment>
<evidence type="ECO:0000256" key="12">
    <source>
        <dbReference type="SAM" id="MobiDB-lite"/>
    </source>
</evidence>
<feature type="domain" description="RING-type" evidence="13">
    <location>
        <begin position="76"/>
        <end position="117"/>
    </location>
</feature>
<dbReference type="PANTHER" id="PTHR12313">
    <property type="entry name" value="E3 UBIQUITIN-PROTEIN LIGASE RNF5-RELATED"/>
    <property type="match status" value="1"/>
</dbReference>
<dbReference type="InterPro" id="IPR013083">
    <property type="entry name" value="Znf_RING/FYVE/PHD"/>
</dbReference>
<evidence type="ECO:0000256" key="1">
    <source>
        <dbReference type="ARBA" id="ARBA00000900"/>
    </source>
</evidence>
<keyword evidence="9" id="KW-0862">Zinc</keyword>
<evidence type="ECO:0000256" key="9">
    <source>
        <dbReference type="ARBA" id="ARBA00022833"/>
    </source>
</evidence>
<evidence type="ECO:0000256" key="4">
    <source>
        <dbReference type="ARBA" id="ARBA00012483"/>
    </source>
</evidence>
<dbReference type="GO" id="GO:0006511">
    <property type="term" value="P:ubiquitin-dependent protein catabolic process"/>
    <property type="evidence" value="ECO:0007669"/>
    <property type="project" value="InterPro"/>
</dbReference>
<evidence type="ECO:0000256" key="3">
    <source>
        <dbReference type="ARBA" id="ARBA00004906"/>
    </source>
</evidence>
<dbReference type="GO" id="GO:0008270">
    <property type="term" value="F:zinc ion binding"/>
    <property type="evidence" value="ECO:0007669"/>
    <property type="project" value="UniProtKB-KW"/>
</dbReference>
<evidence type="ECO:0000256" key="6">
    <source>
        <dbReference type="ARBA" id="ARBA00022723"/>
    </source>
</evidence>
<keyword evidence="6" id="KW-0479">Metal-binding</keyword>
<comment type="subcellular location">
    <subcellularLocation>
        <location evidence="2">Endomembrane system</location>
    </subcellularLocation>
</comment>
<evidence type="ECO:0000256" key="11">
    <source>
        <dbReference type="PROSITE-ProRule" id="PRU00175"/>
    </source>
</evidence>
<accession>A0A168NNQ0</accession>
<evidence type="ECO:0000259" key="13">
    <source>
        <dbReference type="PROSITE" id="PS50089"/>
    </source>
</evidence>
<dbReference type="OrthoDB" id="6270329at2759"/>
<dbReference type="Pfam" id="PF00097">
    <property type="entry name" value="zf-C3HC4"/>
    <property type="match status" value="1"/>
</dbReference>
<proteinExistence type="predicted"/>
<evidence type="ECO:0000256" key="2">
    <source>
        <dbReference type="ARBA" id="ARBA00004308"/>
    </source>
</evidence>
<sequence length="208" mass="23287">MSYTAPTVTEHYEATSLLPSQPPSTPDNYDKKSSNLTLRKRHYGVTPVHVLSRTSSKSNVQQLPDHNYTNKGFYDCNICFDTAICPVLTLCGHLFCWVCLSRWLDQQSINPTCPMCKGECPQNKTIPIYGRGQEEVDPRCDASIPSRPSGQRTESRPTATTAQPTFFHPFTPVVMNSRHSIFLSRTRPGTPADDFLSSFKSTDVVKIP</sequence>
<feature type="compositionally biased region" description="Polar residues" evidence="12">
    <location>
        <begin position="146"/>
        <end position="164"/>
    </location>
</feature>
<dbReference type="PROSITE" id="PS50089">
    <property type="entry name" value="ZF_RING_2"/>
    <property type="match status" value="1"/>
</dbReference>